<dbReference type="SUPFAM" id="SSF53335">
    <property type="entry name" value="S-adenosyl-L-methionine-dependent methyltransferases"/>
    <property type="match status" value="1"/>
</dbReference>
<keyword evidence="2" id="KW-0489">Methyltransferase</keyword>
<dbReference type="GO" id="GO:0032259">
    <property type="term" value="P:methylation"/>
    <property type="evidence" value="ECO:0007669"/>
    <property type="project" value="UniProtKB-KW"/>
</dbReference>
<keyword evidence="2" id="KW-0808">Transferase</keyword>
<keyword evidence="3" id="KW-1185">Reference proteome</keyword>
<dbReference type="AlphaFoldDB" id="A0A5Q2MMJ3"/>
<gene>
    <name evidence="2" type="ORF">GEV26_07220</name>
</gene>
<reference evidence="2 3" key="1">
    <citation type="submission" date="2019-11" db="EMBL/GenBank/DDBJ databases">
        <authorList>
            <person name="Li J."/>
        </authorList>
    </citation>
    <scope>NUCLEOTIDE SEQUENCE [LARGE SCALE GENOMIC DNA]</scope>
    <source>
        <strain evidence="2 3">MF47</strain>
    </source>
</reference>
<accession>A0A5Q2MMJ3</accession>
<dbReference type="InterPro" id="IPR013216">
    <property type="entry name" value="Methyltransf_11"/>
</dbReference>
<feature type="domain" description="Methyltransferase type 11" evidence="1">
    <location>
        <begin position="94"/>
        <end position="183"/>
    </location>
</feature>
<proteinExistence type="predicted"/>
<evidence type="ECO:0000313" key="3">
    <source>
        <dbReference type="Proteomes" id="UP000392064"/>
    </source>
</evidence>
<dbReference type="Gene3D" id="3.40.50.150">
    <property type="entry name" value="Vaccinia Virus protein VP39"/>
    <property type="match status" value="1"/>
</dbReference>
<organism evidence="2 3">
    <name type="scientific">Aeromicrobium yanjiei</name>
    <dbReference type="NCBI Taxonomy" id="2662028"/>
    <lineage>
        <taxon>Bacteria</taxon>
        <taxon>Bacillati</taxon>
        <taxon>Actinomycetota</taxon>
        <taxon>Actinomycetes</taxon>
        <taxon>Propionibacteriales</taxon>
        <taxon>Nocardioidaceae</taxon>
        <taxon>Aeromicrobium</taxon>
    </lineage>
</organism>
<dbReference type="Pfam" id="PF08241">
    <property type="entry name" value="Methyltransf_11"/>
    <property type="match status" value="1"/>
</dbReference>
<dbReference type="InterPro" id="IPR029063">
    <property type="entry name" value="SAM-dependent_MTases_sf"/>
</dbReference>
<sequence>MAGSLPGAPSRTSLNARCRSLNPTTVTLSGRGPRLTYAHPVPDLLFRPTLRRSWRLFQAFRVEQTDPDHFYGTLARDSVDQVSAYVDLDGQWTLDVGGGPGYFADAFRAAGADYTALDADLGELSGLGEPMPGTVLGSGMQLPFADDSFGVTYSSNVLEHVPEPWTMADEMVRVTRPGGLVFISYTLWYGPWGGHETAPWHFLGGHRAARRYEKKHGHPPKNVFGTSLFAVTAAAGLDWARHQTGAEVVAVIPRYLPRWSWWVLRVPGLREVVTWNLAIVLRKP</sequence>
<protein>
    <submittedName>
        <fullName evidence="2">Methyltransferase domain-containing protein</fullName>
    </submittedName>
</protein>
<evidence type="ECO:0000259" key="1">
    <source>
        <dbReference type="Pfam" id="PF08241"/>
    </source>
</evidence>
<dbReference type="CDD" id="cd02440">
    <property type="entry name" value="AdoMet_MTases"/>
    <property type="match status" value="1"/>
</dbReference>
<evidence type="ECO:0000313" key="2">
    <source>
        <dbReference type="EMBL" id="QGG41170.1"/>
    </source>
</evidence>
<dbReference type="GO" id="GO:0008757">
    <property type="term" value="F:S-adenosylmethionine-dependent methyltransferase activity"/>
    <property type="evidence" value="ECO:0007669"/>
    <property type="project" value="InterPro"/>
</dbReference>
<dbReference type="EMBL" id="CP045737">
    <property type="protein sequence ID" value="QGG41170.1"/>
    <property type="molecule type" value="Genomic_DNA"/>
</dbReference>
<name>A0A5Q2MMJ3_9ACTN</name>
<dbReference type="KEGG" id="aef:GEV26_07220"/>
<dbReference type="Proteomes" id="UP000392064">
    <property type="component" value="Chromosome"/>
</dbReference>